<evidence type="ECO:0000313" key="2">
    <source>
        <dbReference type="EMBL" id="KAF2652799.1"/>
    </source>
</evidence>
<dbReference type="Proteomes" id="UP000799324">
    <property type="component" value="Unassembled WGS sequence"/>
</dbReference>
<feature type="compositionally biased region" description="Basic and acidic residues" evidence="1">
    <location>
        <begin position="16"/>
        <end position="25"/>
    </location>
</feature>
<organism evidence="2 3">
    <name type="scientific">Lophiostoma macrostomum CBS 122681</name>
    <dbReference type="NCBI Taxonomy" id="1314788"/>
    <lineage>
        <taxon>Eukaryota</taxon>
        <taxon>Fungi</taxon>
        <taxon>Dikarya</taxon>
        <taxon>Ascomycota</taxon>
        <taxon>Pezizomycotina</taxon>
        <taxon>Dothideomycetes</taxon>
        <taxon>Pleosporomycetidae</taxon>
        <taxon>Pleosporales</taxon>
        <taxon>Lophiostomataceae</taxon>
        <taxon>Lophiostoma</taxon>
    </lineage>
</organism>
<proteinExistence type="predicted"/>
<feature type="compositionally biased region" description="Basic and acidic residues" evidence="1">
    <location>
        <begin position="85"/>
        <end position="97"/>
    </location>
</feature>
<keyword evidence="3" id="KW-1185">Reference proteome</keyword>
<feature type="compositionally biased region" description="Low complexity" evidence="1">
    <location>
        <begin position="30"/>
        <end position="47"/>
    </location>
</feature>
<evidence type="ECO:0000256" key="1">
    <source>
        <dbReference type="SAM" id="MobiDB-lite"/>
    </source>
</evidence>
<sequence>MAHCRNLRSTPRRAQKPYDPHDRPPKKNTRSTTLQRQTRSTRSRLSQASIDLDLLEAELTLRIARKDRANRGVVNMKASDTESDAESHSSNDKHSDSDADELENLSHASFASKPTEMVSRNASYDSRYDPGNENYELDEFVVADESSYGSEAVTDSEEEHTFEVGIDLRNRRLVRDASPRKRFSTPSTSSKLFCSETEDGQSSKRRPSLVIAPTESPKSPAAIFISDDPEEIVEQIMDALALYSRRCNRKHAPTTLILSPSTLQDSDVRAGLDDATKQGLGHMLAASEEGEVWLIGPCGV</sequence>
<feature type="region of interest" description="Disordered" evidence="1">
    <location>
        <begin position="177"/>
        <end position="207"/>
    </location>
</feature>
<dbReference type="EMBL" id="MU004393">
    <property type="protein sequence ID" value="KAF2652799.1"/>
    <property type="molecule type" value="Genomic_DNA"/>
</dbReference>
<dbReference type="AlphaFoldDB" id="A0A6A6SYG6"/>
<protein>
    <submittedName>
        <fullName evidence="2">Uncharacterized protein</fullName>
    </submittedName>
</protein>
<evidence type="ECO:0000313" key="3">
    <source>
        <dbReference type="Proteomes" id="UP000799324"/>
    </source>
</evidence>
<feature type="region of interest" description="Disordered" evidence="1">
    <location>
        <begin position="1"/>
        <end position="51"/>
    </location>
</feature>
<reference evidence="2" key="1">
    <citation type="journal article" date="2020" name="Stud. Mycol.">
        <title>101 Dothideomycetes genomes: a test case for predicting lifestyles and emergence of pathogens.</title>
        <authorList>
            <person name="Haridas S."/>
            <person name="Albert R."/>
            <person name="Binder M."/>
            <person name="Bloem J."/>
            <person name="Labutti K."/>
            <person name="Salamov A."/>
            <person name="Andreopoulos B."/>
            <person name="Baker S."/>
            <person name="Barry K."/>
            <person name="Bills G."/>
            <person name="Bluhm B."/>
            <person name="Cannon C."/>
            <person name="Castanera R."/>
            <person name="Culley D."/>
            <person name="Daum C."/>
            <person name="Ezra D."/>
            <person name="Gonzalez J."/>
            <person name="Henrissat B."/>
            <person name="Kuo A."/>
            <person name="Liang C."/>
            <person name="Lipzen A."/>
            <person name="Lutzoni F."/>
            <person name="Magnuson J."/>
            <person name="Mondo S."/>
            <person name="Nolan M."/>
            <person name="Ohm R."/>
            <person name="Pangilinan J."/>
            <person name="Park H.-J."/>
            <person name="Ramirez L."/>
            <person name="Alfaro M."/>
            <person name="Sun H."/>
            <person name="Tritt A."/>
            <person name="Yoshinaga Y."/>
            <person name="Zwiers L.-H."/>
            <person name="Turgeon B."/>
            <person name="Goodwin S."/>
            <person name="Spatafora J."/>
            <person name="Crous P."/>
            <person name="Grigoriev I."/>
        </authorList>
    </citation>
    <scope>NUCLEOTIDE SEQUENCE</scope>
    <source>
        <strain evidence="2">CBS 122681</strain>
    </source>
</reference>
<gene>
    <name evidence="2" type="ORF">K491DRAFT_695232</name>
</gene>
<accession>A0A6A6SYG6</accession>
<dbReference type="OrthoDB" id="3800281at2759"/>
<feature type="region of interest" description="Disordered" evidence="1">
    <location>
        <begin position="74"/>
        <end position="131"/>
    </location>
</feature>
<name>A0A6A6SYG6_9PLEO</name>